<proteinExistence type="predicted"/>
<reference evidence="1" key="1">
    <citation type="submission" date="2014-07" db="EMBL/GenBank/DDBJ databases">
        <authorList>
            <person name="Martin A.A"/>
            <person name="De Silva N."/>
        </authorList>
    </citation>
    <scope>NUCLEOTIDE SEQUENCE</scope>
</reference>
<evidence type="ECO:0000313" key="2">
    <source>
        <dbReference type="WBParaSite" id="SVE_1152400.1"/>
    </source>
</evidence>
<keyword evidence="1" id="KW-1185">Reference proteome</keyword>
<evidence type="ECO:0000313" key="1">
    <source>
        <dbReference type="Proteomes" id="UP000035680"/>
    </source>
</evidence>
<organism evidence="1 2">
    <name type="scientific">Strongyloides venezuelensis</name>
    <name type="common">Threadworm</name>
    <dbReference type="NCBI Taxonomy" id="75913"/>
    <lineage>
        <taxon>Eukaryota</taxon>
        <taxon>Metazoa</taxon>
        <taxon>Ecdysozoa</taxon>
        <taxon>Nematoda</taxon>
        <taxon>Chromadorea</taxon>
        <taxon>Rhabditida</taxon>
        <taxon>Tylenchina</taxon>
        <taxon>Panagrolaimomorpha</taxon>
        <taxon>Strongyloidoidea</taxon>
        <taxon>Strongyloididae</taxon>
        <taxon>Strongyloides</taxon>
    </lineage>
</organism>
<protein>
    <submittedName>
        <fullName evidence="2">Phosphoprotein</fullName>
    </submittedName>
</protein>
<reference evidence="2" key="2">
    <citation type="submission" date="2015-08" db="UniProtKB">
        <authorList>
            <consortium name="WormBaseParasite"/>
        </authorList>
    </citation>
    <scope>IDENTIFICATION</scope>
</reference>
<dbReference type="Proteomes" id="UP000035680">
    <property type="component" value="Unassembled WGS sequence"/>
</dbReference>
<sequence length="120" mass="13403">MEILKQLTLKDDINSFRTKFESAAAANKSSTSANTCTGIHQIYEVKSEGEDLEEIDLPLAPVPSSRPKMKDEQNYAYSINLKKDIKKYMKDIGGIADDMEVLEGILFVNNFSSGLVLGYY</sequence>
<dbReference type="AlphaFoldDB" id="A0A0K0FQ41"/>
<accession>A0A0K0FQ41</accession>
<name>A0A0K0FQ41_STRVS</name>
<dbReference type="WBParaSite" id="SVE_1152400.1">
    <property type="protein sequence ID" value="SVE_1152400.1"/>
    <property type="gene ID" value="SVE_1152400"/>
</dbReference>